<proteinExistence type="predicted"/>
<keyword evidence="1" id="KW-0732">Signal</keyword>
<organism evidence="2">
    <name type="scientific">Rhodosorus marinus</name>
    <dbReference type="NCBI Taxonomy" id="101924"/>
    <lineage>
        <taxon>Eukaryota</taxon>
        <taxon>Rhodophyta</taxon>
        <taxon>Stylonematophyceae</taxon>
        <taxon>Stylonematales</taxon>
        <taxon>Stylonemataceae</taxon>
        <taxon>Rhodosorus</taxon>
    </lineage>
</organism>
<evidence type="ECO:0000256" key="1">
    <source>
        <dbReference type="SAM" id="SignalP"/>
    </source>
</evidence>
<feature type="chain" id="PRO_5030559413" evidence="1">
    <location>
        <begin position="23"/>
        <end position="159"/>
    </location>
</feature>
<evidence type="ECO:0000313" key="2">
    <source>
        <dbReference type="EMBL" id="CAE0043583.1"/>
    </source>
</evidence>
<dbReference type="EMBL" id="HBHW01014969">
    <property type="protein sequence ID" value="CAE0043583.1"/>
    <property type="molecule type" value="Transcribed_RNA"/>
</dbReference>
<sequence length="159" mass="17609">MKVKNLFLFALLGLLALSLVTAVVAQGAASGDHEDEYDDGVEVVDDIAEASKADGVLDDEVYKTLSRNFEMLSDGAKESFLKKKLDEMMGTDLFDKVKELTDPAYDALHQATADDYEGDLSVFKKLKAEVHDLTSREGELARFLTKIYRMIIPAQKIAE</sequence>
<name>A0A7S2ZMC7_9RHOD</name>
<gene>
    <name evidence="2" type="ORF">RMAR00112_LOCUS11556</name>
</gene>
<protein>
    <submittedName>
        <fullName evidence="2">Uncharacterized protein</fullName>
    </submittedName>
</protein>
<reference evidence="2" key="1">
    <citation type="submission" date="2021-01" db="EMBL/GenBank/DDBJ databases">
        <authorList>
            <person name="Corre E."/>
            <person name="Pelletier E."/>
            <person name="Niang G."/>
            <person name="Scheremetjew M."/>
            <person name="Finn R."/>
            <person name="Kale V."/>
            <person name="Holt S."/>
            <person name="Cochrane G."/>
            <person name="Meng A."/>
            <person name="Brown T."/>
            <person name="Cohen L."/>
        </authorList>
    </citation>
    <scope>NUCLEOTIDE SEQUENCE</scope>
    <source>
        <strain evidence="2">CCMP 769</strain>
    </source>
</reference>
<feature type="signal peptide" evidence="1">
    <location>
        <begin position="1"/>
        <end position="22"/>
    </location>
</feature>
<accession>A0A7S2ZMC7</accession>
<dbReference type="AlphaFoldDB" id="A0A7S2ZMC7"/>